<evidence type="ECO:0000313" key="3">
    <source>
        <dbReference type="WBParaSite" id="PSAMB.scaffold1637size29178.g14302.t1"/>
    </source>
</evidence>
<reference evidence="3" key="1">
    <citation type="submission" date="2022-11" db="UniProtKB">
        <authorList>
            <consortium name="WormBaseParasite"/>
        </authorList>
    </citation>
    <scope>IDENTIFICATION</scope>
</reference>
<dbReference type="Proteomes" id="UP000887566">
    <property type="component" value="Unplaced"/>
</dbReference>
<feature type="chain" id="PRO_5037850951" evidence="1">
    <location>
        <begin position="19"/>
        <end position="415"/>
    </location>
</feature>
<name>A0A914V7Y0_9BILA</name>
<dbReference type="GO" id="GO:0004620">
    <property type="term" value="F:phospholipase activity"/>
    <property type="evidence" value="ECO:0007669"/>
    <property type="project" value="InterPro"/>
</dbReference>
<evidence type="ECO:0000313" key="2">
    <source>
        <dbReference type="Proteomes" id="UP000887566"/>
    </source>
</evidence>
<keyword evidence="1" id="KW-0732">Signal</keyword>
<accession>A0A914V7Y0</accession>
<proteinExistence type="predicted"/>
<dbReference type="SUPFAM" id="SSF52266">
    <property type="entry name" value="SGNH hydrolase"/>
    <property type="match status" value="1"/>
</dbReference>
<dbReference type="CDD" id="cd01824">
    <property type="entry name" value="Phospholipase_B_like"/>
    <property type="match status" value="1"/>
</dbReference>
<dbReference type="Gene3D" id="3.40.50.1110">
    <property type="entry name" value="SGNH hydrolase"/>
    <property type="match status" value="1"/>
</dbReference>
<dbReference type="Pfam" id="PF00657">
    <property type="entry name" value="Lipase_GDSL"/>
    <property type="match status" value="1"/>
</dbReference>
<dbReference type="AlphaFoldDB" id="A0A914V7Y0"/>
<dbReference type="PANTHER" id="PTHR21325">
    <property type="entry name" value="PHOSPHOLIPASE B, PLB1"/>
    <property type="match status" value="1"/>
</dbReference>
<dbReference type="WBParaSite" id="PSAMB.scaffold1637size29178.g14302.t1">
    <property type="protein sequence ID" value="PSAMB.scaffold1637size29178.g14302.t1"/>
    <property type="gene ID" value="PSAMB.scaffold1637size29178.g14302"/>
</dbReference>
<dbReference type="InterPro" id="IPR036514">
    <property type="entry name" value="SGNH_hydro_sf"/>
</dbReference>
<dbReference type="InterPro" id="IPR035547">
    <property type="entry name" value="Phospholipase_B"/>
</dbReference>
<keyword evidence="2" id="KW-1185">Reference proteome</keyword>
<dbReference type="InterPro" id="IPR001087">
    <property type="entry name" value="GDSL"/>
</dbReference>
<dbReference type="GO" id="GO:0006644">
    <property type="term" value="P:phospholipid metabolic process"/>
    <property type="evidence" value="ECO:0007669"/>
    <property type="project" value="TreeGrafter"/>
</dbReference>
<evidence type="ECO:0000256" key="1">
    <source>
        <dbReference type="SAM" id="SignalP"/>
    </source>
</evidence>
<dbReference type="InterPro" id="IPR038885">
    <property type="entry name" value="PLB1"/>
</dbReference>
<feature type="signal peptide" evidence="1">
    <location>
        <begin position="1"/>
        <end position="18"/>
    </location>
</feature>
<dbReference type="FunFam" id="3.40.50.1110:FF:000017">
    <property type="entry name" value="Protein CBG05119"/>
    <property type="match status" value="1"/>
</dbReference>
<protein>
    <submittedName>
        <fullName evidence="3">Uncharacterized protein</fullName>
    </submittedName>
</protein>
<organism evidence="2 3">
    <name type="scientific">Plectus sambesii</name>
    <dbReference type="NCBI Taxonomy" id="2011161"/>
    <lineage>
        <taxon>Eukaryota</taxon>
        <taxon>Metazoa</taxon>
        <taxon>Ecdysozoa</taxon>
        <taxon>Nematoda</taxon>
        <taxon>Chromadorea</taxon>
        <taxon>Plectida</taxon>
        <taxon>Plectina</taxon>
        <taxon>Plectoidea</taxon>
        <taxon>Plectidae</taxon>
        <taxon>Plectus</taxon>
    </lineage>
</organism>
<dbReference type="PANTHER" id="PTHR21325:SF31">
    <property type="entry name" value="GH22081P-RELATED"/>
    <property type="match status" value="1"/>
</dbReference>
<sequence>MKFAIVLLTATLVTVSQGFLATRQERKAFADALEDPKMRALLEDHMITSTKYEEKKTLRDLGVQNYNCPGLMGKSKTVPTNVNSVRPADINVVAALGDSLTAANGAGALDPIEVILQYRGLAFQIGGDKGLENHVTVPNVLKKYNPQVFGASTGIGTVNVWDVAKLDAGVPGAVSGDLYDQAVDLVAKMQTHQEIDVNNDWKLIGIFIGGNDMCAYCKDGATPAAHSAANFAANIGRAVAYLQQKLPRTIISITGMFQMQMLRQVDSNQMFCQALHLFECGCESDDAFTNQQMQAASQAYQAAQMQLQNNGTFESDTFTLVIQPFLRDVTQPPLTSDGKVDLDFFAPDCFHFSQLGHAVAAKGLWNNIVQPVGSKTTNYDLSNEAAALACPDPNCPFIRTTKNSANCAPYQTPGL</sequence>